<evidence type="ECO:0000313" key="1">
    <source>
        <dbReference type="EMBL" id="TNJ37833.1"/>
    </source>
</evidence>
<proteinExistence type="predicted"/>
<keyword evidence="2" id="KW-1185">Reference proteome</keyword>
<dbReference type="AlphaFoldDB" id="A0A5C4S2X2"/>
<dbReference type="RefSeq" id="WP_068867936.1">
    <property type="nucleotide sequence ID" value="NZ_VDCI01000001.1"/>
</dbReference>
<evidence type="ECO:0000313" key="2">
    <source>
        <dbReference type="Proteomes" id="UP000309544"/>
    </source>
</evidence>
<organism evidence="1 2">
    <name type="scientific">Prosthecochloris vibrioformis</name>
    <name type="common">Chlorobium vibrioforme</name>
    <dbReference type="NCBI Taxonomy" id="1098"/>
    <lineage>
        <taxon>Bacteria</taxon>
        <taxon>Pseudomonadati</taxon>
        <taxon>Chlorobiota</taxon>
        <taxon>Chlorobiia</taxon>
        <taxon>Chlorobiales</taxon>
        <taxon>Chlorobiaceae</taxon>
        <taxon>Prosthecochloris</taxon>
    </lineage>
</organism>
<sequence>MPGKKIIPELGRTTGLRSFQAALLAYDGTLIFCDRFFEKGTALAGTMVGCALDTVRQISGSLLHEAQKAGRQKPARKLLLRAKSSLGLLQGYYEDYLATQGDTLWDPEEHEAIVVSRRLHGVAFRPDRADFFAFSELSAGKFANTQICLIRNAALLLSAGEEDRCMFAPAAIPCNNEIGRQGGFDTLLC</sequence>
<dbReference type="Proteomes" id="UP000309544">
    <property type="component" value="Unassembled WGS sequence"/>
</dbReference>
<reference evidence="1 2" key="1">
    <citation type="submission" date="2019-05" db="EMBL/GenBank/DDBJ databases">
        <title>Draft Whole-Genome sequence of the green sulfur bacterium Prosthecochloris vibrioformis DSM 260.</title>
        <authorList>
            <person name="Meyer T.E."/>
            <person name="Kyndt J.A."/>
        </authorList>
    </citation>
    <scope>NUCLEOTIDE SEQUENCE [LARGE SCALE GENOMIC DNA]</scope>
    <source>
        <strain evidence="1 2">DSM 260</strain>
    </source>
</reference>
<gene>
    <name evidence="1" type="ORF">FGF68_01250</name>
</gene>
<comment type="caution">
    <text evidence="1">The sequence shown here is derived from an EMBL/GenBank/DDBJ whole genome shotgun (WGS) entry which is preliminary data.</text>
</comment>
<accession>A0A5C4S2X2</accession>
<protein>
    <submittedName>
        <fullName evidence="1">Uncharacterized protein</fullName>
    </submittedName>
</protein>
<dbReference type="EMBL" id="VDCI01000001">
    <property type="protein sequence ID" value="TNJ37833.1"/>
    <property type="molecule type" value="Genomic_DNA"/>
</dbReference>
<name>A0A5C4S2X2_PROVB</name>